<evidence type="ECO:0000313" key="4">
    <source>
        <dbReference type="Proteomes" id="UP000663889"/>
    </source>
</evidence>
<dbReference type="Proteomes" id="UP000663889">
    <property type="component" value="Unassembled WGS sequence"/>
</dbReference>
<sequence>MRSIAETVGLIQQNIQPAKQYKENILKNPEIESQDLLQIDVRVVQLEYLRTVYINEKCCQLITVNNEVKIVYTSKCHEQCYCKIFHANAIIPINEDILKYISFYKRRTNDKNSGCKNNDIIQGLEQMIKDYTKEINLFKQTIKNEKDALKPKDIFPLVGSIYRLAINGEKIHEQANALKISQTDISLEQEVFDELSAKANSSTIMHQFKSIISNK</sequence>
<evidence type="ECO:0000256" key="1">
    <source>
        <dbReference type="SAM" id="Coils"/>
    </source>
</evidence>
<evidence type="ECO:0000259" key="2">
    <source>
        <dbReference type="Pfam" id="PF26633"/>
    </source>
</evidence>
<dbReference type="AlphaFoldDB" id="A0A814R168"/>
<comment type="caution">
    <text evidence="3">The sequence shown here is derived from an EMBL/GenBank/DDBJ whole genome shotgun (WGS) entry which is preliminary data.</text>
</comment>
<feature type="domain" description="DUF8206" evidence="2">
    <location>
        <begin position="45"/>
        <end position="90"/>
    </location>
</feature>
<dbReference type="EMBL" id="CAJNOU010000982">
    <property type="protein sequence ID" value="CAF1127823.1"/>
    <property type="molecule type" value="Genomic_DNA"/>
</dbReference>
<feature type="coiled-coil region" evidence="1">
    <location>
        <begin position="121"/>
        <end position="148"/>
    </location>
</feature>
<reference evidence="3" key="1">
    <citation type="submission" date="2021-02" db="EMBL/GenBank/DDBJ databases">
        <authorList>
            <person name="Nowell W R."/>
        </authorList>
    </citation>
    <scope>NUCLEOTIDE SEQUENCE</scope>
</reference>
<proteinExistence type="predicted"/>
<dbReference type="InterPro" id="IPR058519">
    <property type="entry name" value="DUF8206"/>
</dbReference>
<organism evidence="3 4">
    <name type="scientific">Rotaria sordida</name>
    <dbReference type="NCBI Taxonomy" id="392033"/>
    <lineage>
        <taxon>Eukaryota</taxon>
        <taxon>Metazoa</taxon>
        <taxon>Spiralia</taxon>
        <taxon>Gnathifera</taxon>
        <taxon>Rotifera</taxon>
        <taxon>Eurotatoria</taxon>
        <taxon>Bdelloidea</taxon>
        <taxon>Philodinida</taxon>
        <taxon>Philodinidae</taxon>
        <taxon>Rotaria</taxon>
    </lineage>
</organism>
<accession>A0A814R168</accession>
<protein>
    <recommendedName>
        <fullName evidence="2">DUF8206 domain-containing protein</fullName>
    </recommendedName>
</protein>
<evidence type="ECO:0000313" key="3">
    <source>
        <dbReference type="EMBL" id="CAF1127823.1"/>
    </source>
</evidence>
<name>A0A814R168_9BILA</name>
<dbReference type="Pfam" id="PF26633">
    <property type="entry name" value="DUF8206"/>
    <property type="match status" value="1"/>
</dbReference>
<keyword evidence="1" id="KW-0175">Coiled coil</keyword>
<gene>
    <name evidence="3" type="ORF">SEV965_LOCUS17249</name>
</gene>